<comment type="cofactor">
    <cofactor evidence="1 8">
        <name>heme</name>
        <dbReference type="ChEBI" id="CHEBI:30413"/>
    </cofactor>
</comment>
<dbReference type="Gene3D" id="1.10.630.10">
    <property type="entry name" value="Cytochrome P450"/>
    <property type="match status" value="1"/>
</dbReference>
<keyword evidence="5 9" id="KW-0560">Oxidoreductase</keyword>
<evidence type="ECO:0000256" key="2">
    <source>
        <dbReference type="ARBA" id="ARBA00010617"/>
    </source>
</evidence>
<evidence type="ECO:0000256" key="9">
    <source>
        <dbReference type="RuleBase" id="RU000461"/>
    </source>
</evidence>
<dbReference type="Proteomes" id="UP001149165">
    <property type="component" value="Unassembled WGS sequence"/>
</dbReference>
<sequence>VPLYYITDWIRNVYFHPLSKFPGPKHMAASRSSYLYTFITGRAIASAKELHDQYGPVVRVGPGELQFIDAEAWKSIYGFRQGHQQKQKDARFYAPPLDGCPSIITSNDADHARQRRALSHAFSDKSLHSQEPIMKKYSDLLMQRLHECCETSKDPVEIVSWYNFTTFDLIGDMTFGEPFGCLENGKYHPWVSVIFDNLKSGAYMAVIKRIPGINHLLRHVTPKRLIEAKMNHMRWTRQRVDARIEKSNDRPDFFANILKHKDTNRAFSLPELYSTGNTMIVAGSETTATLLSGATYFVLMNPDIWAKVRDEVRGAFNSEDEITIDGVSKLEYLGAILTETLRIYPPVPGSLPRLVGDQGDMIAGNWVPPHTIVSVHQAAAYLSEYNFKHATDFIPERHLNDPRFASDNKDALQPFSVGPRNCIGRNLAYVEMRLVFSRMVYNFDMELADPNCNWHKQKSYIFWEKPPLKLHLTPRAGVKSM</sequence>
<evidence type="ECO:0000256" key="7">
    <source>
        <dbReference type="ARBA" id="ARBA00023033"/>
    </source>
</evidence>
<dbReference type="EMBL" id="JAPQKH010000004">
    <property type="protein sequence ID" value="KAJ5100525.1"/>
    <property type="molecule type" value="Genomic_DNA"/>
</dbReference>
<comment type="similarity">
    <text evidence="2 9">Belongs to the cytochrome P450 family.</text>
</comment>
<evidence type="ECO:0000256" key="4">
    <source>
        <dbReference type="ARBA" id="ARBA00022723"/>
    </source>
</evidence>
<gene>
    <name evidence="10" type="ORF">N7456_006577</name>
</gene>
<dbReference type="GO" id="GO:0004497">
    <property type="term" value="F:monooxygenase activity"/>
    <property type="evidence" value="ECO:0007669"/>
    <property type="project" value="UniProtKB-KW"/>
</dbReference>
<reference evidence="10" key="2">
    <citation type="journal article" date="2023" name="IMA Fungus">
        <title>Comparative genomic study of the Penicillium genus elucidates a diverse pangenome and 15 lateral gene transfer events.</title>
        <authorList>
            <person name="Petersen C."/>
            <person name="Sorensen T."/>
            <person name="Nielsen M.R."/>
            <person name="Sondergaard T.E."/>
            <person name="Sorensen J.L."/>
            <person name="Fitzpatrick D.A."/>
            <person name="Frisvad J.C."/>
            <person name="Nielsen K.L."/>
        </authorList>
    </citation>
    <scope>NUCLEOTIDE SEQUENCE</scope>
    <source>
        <strain evidence="10">IBT 30069</strain>
    </source>
</reference>
<organism evidence="10 11">
    <name type="scientific">Penicillium angulare</name>
    <dbReference type="NCBI Taxonomy" id="116970"/>
    <lineage>
        <taxon>Eukaryota</taxon>
        <taxon>Fungi</taxon>
        <taxon>Dikarya</taxon>
        <taxon>Ascomycota</taxon>
        <taxon>Pezizomycotina</taxon>
        <taxon>Eurotiomycetes</taxon>
        <taxon>Eurotiomycetidae</taxon>
        <taxon>Eurotiales</taxon>
        <taxon>Aspergillaceae</taxon>
        <taxon>Penicillium</taxon>
    </lineage>
</organism>
<dbReference type="GO" id="GO:0005506">
    <property type="term" value="F:iron ion binding"/>
    <property type="evidence" value="ECO:0007669"/>
    <property type="project" value="InterPro"/>
</dbReference>
<dbReference type="OrthoDB" id="1470350at2759"/>
<feature type="binding site" description="axial binding residue" evidence="8">
    <location>
        <position position="422"/>
    </location>
    <ligand>
        <name>heme</name>
        <dbReference type="ChEBI" id="CHEBI:30413"/>
    </ligand>
    <ligandPart>
        <name>Fe</name>
        <dbReference type="ChEBI" id="CHEBI:18248"/>
    </ligandPart>
</feature>
<dbReference type="GO" id="GO:0043386">
    <property type="term" value="P:mycotoxin biosynthetic process"/>
    <property type="evidence" value="ECO:0007669"/>
    <property type="project" value="UniProtKB-ARBA"/>
</dbReference>
<evidence type="ECO:0000256" key="8">
    <source>
        <dbReference type="PIRSR" id="PIRSR602401-1"/>
    </source>
</evidence>
<keyword evidence="3 8" id="KW-0349">Heme</keyword>
<dbReference type="InterPro" id="IPR002401">
    <property type="entry name" value="Cyt_P450_E_grp-I"/>
</dbReference>
<dbReference type="InterPro" id="IPR050121">
    <property type="entry name" value="Cytochrome_P450_monoxygenase"/>
</dbReference>
<dbReference type="InterPro" id="IPR001128">
    <property type="entry name" value="Cyt_P450"/>
</dbReference>
<dbReference type="InterPro" id="IPR036396">
    <property type="entry name" value="Cyt_P450_sf"/>
</dbReference>
<dbReference type="Pfam" id="PF00067">
    <property type="entry name" value="p450"/>
    <property type="match status" value="1"/>
</dbReference>
<keyword evidence="11" id="KW-1185">Reference proteome</keyword>
<feature type="non-terminal residue" evidence="10">
    <location>
        <position position="1"/>
    </location>
</feature>
<dbReference type="InterPro" id="IPR017972">
    <property type="entry name" value="Cyt_P450_CS"/>
</dbReference>
<keyword evidence="7 9" id="KW-0503">Monooxygenase</keyword>
<dbReference type="PANTHER" id="PTHR24305">
    <property type="entry name" value="CYTOCHROME P450"/>
    <property type="match status" value="1"/>
</dbReference>
<dbReference type="PRINTS" id="PR00385">
    <property type="entry name" value="P450"/>
</dbReference>
<evidence type="ECO:0000256" key="1">
    <source>
        <dbReference type="ARBA" id="ARBA00001971"/>
    </source>
</evidence>
<evidence type="ECO:0000256" key="5">
    <source>
        <dbReference type="ARBA" id="ARBA00023002"/>
    </source>
</evidence>
<dbReference type="SUPFAM" id="SSF48264">
    <property type="entry name" value="Cytochrome P450"/>
    <property type="match status" value="1"/>
</dbReference>
<proteinExistence type="inferred from homology"/>
<evidence type="ECO:0000313" key="10">
    <source>
        <dbReference type="EMBL" id="KAJ5100525.1"/>
    </source>
</evidence>
<dbReference type="AlphaFoldDB" id="A0A9W9FI33"/>
<evidence type="ECO:0008006" key="12">
    <source>
        <dbReference type="Google" id="ProtNLM"/>
    </source>
</evidence>
<evidence type="ECO:0000256" key="3">
    <source>
        <dbReference type="ARBA" id="ARBA00022617"/>
    </source>
</evidence>
<dbReference type="GO" id="GO:0016705">
    <property type="term" value="F:oxidoreductase activity, acting on paired donors, with incorporation or reduction of molecular oxygen"/>
    <property type="evidence" value="ECO:0007669"/>
    <property type="project" value="InterPro"/>
</dbReference>
<name>A0A9W9FI33_9EURO</name>
<dbReference type="PANTHER" id="PTHR24305:SF29">
    <property type="entry name" value="BENZOATE-PARA-HYDROXYLASE"/>
    <property type="match status" value="1"/>
</dbReference>
<dbReference type="PROSITE" id="PS00086">
    <property type="entry name" value="CYTOCHROME_P450"/>
    <property type="match status" value="1"/>
</dbReference>
<dbReference type="FunFam" id="1.10.630.10:FF:000047">
    <property type="entry name" value="Cytochrome P450 monooxygenase"/>
    <property type="match status" value="1"/>
</dbReference>
<accession>A0A9W9FI33</accession>
<dbReference type="GO" id="GO:0020037">
    <property type="term" value="F:heme binding"/>
    <property type="evidence" value="ECO:0007669"/>
    <property type="project" value="InterPro"/>
</dbReference>
<dbReference type="CDD" id="cd11058">
    <property type="entry name" value="CYP60B-like"/>
    <property type="match status" value="1"/>
</dbReference>
<dbReference type="PRINTS" id="PR00463">
    <property type="entry name" value="EP450I"/>
</dbReference>
<evidence type="ECO:0000256" key="6">
    <source>
        <dbReference type="ARBA" id="ARBA00023004"/>
    </source>
</evidence>
<reference evidence="10" key="1">
    <citation type="submission" date="2022-11" db="EMBL/GenBank/DDBJ databases">
        <authorList>
            <person name="Petersen C."/>
        </authorList>
    </citation>
    <scope>NUCLEOTIDE SEQUENCE</scope>
    <source>
        <strain evidence="10">IBT 30069</strain>
    </source>
</reference>
<comment type="caution">
    <text evidence="10">The sequence shown here is derived from an EMBL/GenBank/DDBJ whole genome shotgun (WGS) entry which is preliminary data.</text>
</comment>
<evidence type="ECO:0000313" key="11">
    <source>
        <dbReference type="Proteomes" id="UP001149165"/>
    </source>
</evidence>
<keyword evidence="6 8" id="KW-0408">Iron</keyword>
<keyword evidence="4 8" id="KW-0479">Metal-binding</keyword>
<protein>
    <recommendedName>
        <fullName evidence="12">Cytochrome P450 monooxygenase</fullName>
    </recommendedName>
</protein>